<name>A0ABQ2L7K8_9PROT</name>
<dbReference type="EMBL" id="BMOV01000001">
    <property type="protein sequence ID" value="GGO05977.1"/>
    <property type="molecule type" value="Genomic_DNA"/>
</dbReference>
<evidence type="ECO:0008006" key="4">
    <source>
        <dbReference type="Google" id="ProtNLM"/>
    </source>
</evidence>
<dbReference type="RefSeq" id="WP_150006126.1">
    <property type="nucleotide sequence ID" value="NZ_BMOV01000001.1"/>
</dbReference>
<organism evidence="2 3">
    <name type="scientific">Iodidimonas muriae</name>
    <dbReference type="NCBI Taxonomy" id="261467"/>
    <lineage>
        <taxon>Bacteria</taxon>
        <taxon>Pseudomonadati</taxon>
        <taxon>Pseudomonadota</taxon>
        <taxon>Alphaproteobacteria</taxon>
        <taxon>Iodidimonadales</taxon>
        <taxon>Iodidimonadaceae</taxon>
        <taxon>Iodidimonas</taxon>
    </lineage>
</organism>
<keyword evidence="1" id="KW-0472">Membrane</keyword>
<protein>
    <recommendedName>
        <fullName evidence="4">DUF1467 family protein</fullName>
    </recommendedName>
</protein>
<dbReference type="InterPro" id="IPR009935">
    <property type="entry name" value="DUF1467"/>
</dbReference>
<comment type="caution">
    <text evidence="2">The sequence shown here is derived from an EMBL/GenBank/DDBJ whole genome shotgun (WGS) entry which is preliminary data.</text>
</comment>
<dbReference type="Proteomes" id="UP000602381">
    <property type="component" value="Unassembled WGS sequence"/>
</dbReference>
<evidence type="ECO:0000313" key="3">
    <source>
        <dbReference type="Proteomes" id="UP000602381"/>
    </source>
</evidence>
<reference evidence="3" key="1">
    <citation type="journal article" date="2019" name="Int. J. Syst. Evol. Microbiol.">
        <title>The Global Catalogue of Microorganisms (GCM) 10K type strain sequencing project: providing services to taxonomists for standard genome sequencing and annotation.</title>
        <authorList>
            <consortium name="The Broad Institute Genomics Platform"/>
            <consortium name="The Broad Institute Genome Sequencing Center for Infectious Disease"/>
            <person name="Wu L."/>
            <person name="Ma J."/>
        </authorList>
    </citation>
    <scope>NUCLEOTIDE SEQUENCE [LARGE SCALE GENOMIC DNA]</scope>
    <source>
        <strain evidence="3">JCM 17843</strain>
    </source>
</reference>
<accession>A0ABQ2L7K8</accession>
<keyword evidence="3" id="KW-1185">Reference proteome</keyword>
<keyword evidence="1" id="KW-0812">Transmembrane</keyword>
<keyword evidence="1" id="KW-1133">Transmembrane helix</keyword>
<gene>
    <name evidence="2" type="ORF">GCM10007972_03890</name>
</gene>
<evidence type="ECO:0000256" key="1">
    <source>
        <dbReference type="SAM" id="Phobius"/>
    </source>
</evidence>
<sequence>MSIVTGLLVYLVLWWLIFFMALPWGVQSQEESDEDVVPGTPESAPVKPMIWRKVAATSVIAALLWGVFYLAVTLDWSGISNG</sequence>
<feature type="transmembrane region" description="Helical" evidence="1">
    <location>
        <begin position="52"/>
        <end position="72"/>
    </location>
</feature>
<evidence type="ECO:0000313" key="2">
    <source>
        <dbReference type="EMBL" id="GGO05977.1"/>
    </source>
</evidence>
<dbReference type="Pfam" id="PF07330">
    <property type="entry name" value="DUF1467"/>
    <property type="match status" value="1"/>
</dbReference>
<proteinExistence type="predicted"/>